<dbReference type="EMBL" id="LAZR01012924">
    <property type="protein sequence ID" value="KKM24440.1"/>
    <property type="molecule type" value="Genomic_DNA"/>
</dbReference>
<sequence length="501" mass="59447">MCESIEQNKGRVADWDNIQWDISKRHVRRLQERIFRATRDKDWAKVKSLQKLLVRSHSARLLAVRRVTQENKGKYTPGIDGLIYATPDARLELMEEVRQTNIFNYKCKPLRRVYIPKKSGDKRPLGIPTVKDRVMQMIVKLALEPEWEARFESHSHGFRPGRRCMDAIWQIWHSIRVFGTLKKSEWILDADISGCFDNINHDALLKRVPVFRETVRRWLKSGIIEFGRYFQTKSGTPQGGIISPLLANIALDGMERLFGAENSKGNYTVPSIRSGENKGINLIRYADDFVVTAPSREKIISYVLPRLRFFLKERGMELNEAKTKIVYRDEGFDFLSFTIRQYHSQARSVCLAMPSKKAVKRHLKHIKTVISRNKQMKTDELVSKLNPIIRGWANYYRYSSAKETFNYIDYRIWQMLWQWCLRRHRRENKGKQWIRRRYFMEIGNRKWIFGERKENVLLFCRSFRAGVRYTPVKGYNSPYDSNLHDYWQKRYGKSWRGTMPI</sequence>
<protein>
    <recommendedName>
        <fullName evidence="1">Reverse transcriptase domain-containing protein</fullName>
    </recommendedName>
</protein>
<dbReference type="PANTHER" id="PTHR34047:SF10">
    <property type="entry name" value="GROUP II INTRON-ASSOCIATED OPEN READING FRAME"/>
    <property type="match status" value="1"/>
</dbReference>
<dbReference type="PROSITE" id="PS50878">
    <property type="entry name" value="RT_POL"/>
    <property type="match status" value="1"/>
</dbReference>
<dbReference type="InterPro" id="IPR025960">
    <property type="entry name" value="RVT_N"/>
</dbReference>
<name>A0A0F9L9Z0_9ZZZZ</name>
<evidence type="ECO:0000259" key="1">
    <source>
        <dbReference type="PROSITE" id="PS50878"/>
    </source>
</evidence>
<dbReference type="AlphaFoldDB" id="A0A0F9L9Z0"/>
<proteinExistence type="predicted"/>
<dbReference type="NCBIfam" id="TIGR04416">
    <property type="entry name" value="group_II_RT_mat"/>
    <property type="match status" value="1"/>
</dbReference>
<dbReference type="InterPro" id="IPR030931">
    <property type="entry name" value="Group_II_RT_mat"/>
</dbReference>
<dbReference type="Pfam" id="PF00078">
    <property type="entry name" value="RVT_1"/>
    <property type="match status" value="1"/>
</dbReference>
<feature type="domain" description="Reverse transcriptase" evidence="1">
    <location>
        <begin position="96"/>
        <end position="339"/>
    </location>
</feature>
<organism evidence="2">
    <name type="scientific">marine sediment metagenome</name>
    <dbReference type="NCBI Taxonomy" id="412755"/>
    <lineage>
        <taxon>unclassified sequences</taxon>
        <taxon>metagenomes</taxon>
        <taxon>ecological metagenomes</taxon>
    </lineage>
</organism>
<reference evidence="2" key="1">
    <citation type="journal article" date="2015" name="Nature">
        <title>Complex archaea that bridge the gap between prokaryotes and eukaryotes.</title>
        <authorList>
            <person name="Spang A."/>
            <person name="Saw J.H."/>
            <person name="Jorgensen S.L."/>
            <person name="Zaremba-Niedzwiedzka K."/>
            <person name="Martijn J."/>
            <person name="Lind A.E."/>
            <person name="van Eijk R."/>
            <person name="Schleper C."/>
            <person name="Guy L."/>
            <person name="Ettema T.J."/>
        </authorList>
    </citation>
    <scope>NUCLEOTIDE SEQUENCE</scope>
</reference>
<dbReference type="CDD" id="cd01651">
    <property type="entry name" value="RT_G2_intron"/>
    <property type="match status" value="1"/>
</dbReference>
<dbReference type="InterPro" id="IPR000477">
    <property type="entry name" value="RT_dom"/>
</dbReference>
<dbReference type="SUPFAM" id="SSF56672">
    <property type="entry name" value="DNA/RNA polymerases"/>
    <property type="match status" value="1"/>
</dbReference>
<accession>A0A0F9L9Z0</accession>
<dbReference type="Pfam" id="PF13655">
    <property type="entry name" value="RVT_N"/>
    <property type="match status" value="1"/>
</dbReference>
<dbReference type="InterPro" id="IPR013597">
    <property type="entry name" value="Mat_intron_G2"/>
</dbReference>
<dbReference type="InterPro" id="IPR051083">
    <property type="entry name" value="GrpII_Intron_Splice-Mob/Def"/>
</dbReference>
<gene>
    <name evidence="2" type="ORF">LCGC14_1605070</name>
</gene>
<dbReference type="PANTHER" id="PTHR34047">
    <property type="entry name" value="NUCLEAR INTRON MATURASE 1, MITOCHONDRIAL-RELATED"/>
    <property type="match status" value="1"/>
</dbReference>
<dbReference type="InterPro" id="IPR043502">
    <property type="entry name" value="DNA/RNA_pol_sf"/>
</dbReference>
<comment type="caution">
    <text evidence="2">The sequence shown here is derived from an EMBL/GenBank/DDBJ whole genome shotgun (WGS) entry which is preliminary data.</text>
</comment>
<evidence type="ECO:0000313" key="2">
    <source>
        <dbReference type="EMBL" id="KKM24440.1"/>
    </source>
</evidence>
<dbReference type="Pfam" id="PF08388">
    <property type="entry name" value="GIIM"/>
    <property type="match status" value="1"/>
</dbReference>